<comment type="catalytic activity">
    <reaction evidence="13 14">
        <text>di-trans,octa-cis-undecaprenyl diphosphate + H2O = di-trans,octa-cis-undecaprenyl phosphate + phosphate + H(+)</text>
        <dbReference type="Rhea" id="RHEA:28094"/>
        <dbReference type="ChEBI" id="CHEBI:15377"/>
        <dbReference type="ChEBI" id="CHEBI:15378"/>
        <dbReference type="ChEBI" id="CHEBI:43474"/>
        <dbReference type="ChEBI" id="CHEBI:58405"/>
        <dbReference type="ChEBI" id="CHEBI:60392"/>
        <dbReference type="EC" id="3.6.1.27"/>
    </reaction>
</comment>
<comment type="caution">
    <text evidence="15">The sequence shown here is derived from an EMBL/GenBank/DDBJ whole genome shotgun (WGS) entry which is preliminary data.</text>
</comment>
<feature type="transmembrane region" description="Helical" evidence="14">
    <location>
        <begin position="126"/>
        <end position="142"/>
    </location>
</feature>
<keyword evidence="6 14" id="KW-0812">Transmembrane</keyword>
<dbReference type="PANTHER" id="PTHR30622">
    <property type="entry name" value="UNDECAPRENYL-DIPHOSPHATASE"/>
    <property type="match status" value="1"/>
</dbReference>
<dbReference type="AlphaFoldDB" id="A0A2M7H471"/>
<evidence type="ECO:0000313" key="16">
    <source>
        <dbReference type="Proteomes" id="UP000230292"/>
    </source>
</evidence>
<protein>
    <recommendedName>
        <fullName evidence="4 14">Undecaprenyl-diphosphatase</fullName>
        <ecNumber evidence="3 14">3.6.1.27</ecNumber>
    </recommendedName>
    <alternativeName>
        <fullName evidence="12 14">Bacitracin resistance protein</fullName>
    </alternativeName>
    <alternativeName>
        <fullName evidence="11 14">Undecaprenyl pyrophosphate phosphatase</fullName>
    </alternativeName>
</protein>
<evidence type="ECO:0000256" key="8">
    <source>
        <dbReference type="ARBA" id="ARBA00022989"/>
    </source>
</evidence>
<reference evidence="15 16" key="1">
    <citation type="submission" date="2017-09" db="EMBL/GenBank/DDBJ databases">
        <title>Depth-based differentiation of microbial function through sediment-hosted aquifers and enrichment of novel symbionts in the deep terrestrial subsurface.</title>
        <authorList>
            <person name="Probst A.J."/>
            <person name="Ladd B."/>
            <person name="Jarett J.K."/>
            <person name="Geller-Mcgrath D.E."/>
            <person name="Sieber C.M."/>
            <person name="Emerson J.B."/>
            <person name="Anantharaman K."/>
            <person name="Thomas B.C."/>
            <person name="Malmstrom R."/>
            <person name="Stieglmeier M."/>
            <person name="Klingl A."/>
            <person name="Woyke T."/>
            <person name="Ryan C.M."/>
            <person name="Banfield J.F."/>
        </authorList>
    </citation>
    <scope>NUCLEOTIDE SEQUENCE [LARGE SCALE GENOMIC DNA]</scope>
    <source>
        <strain evidence="15">CG15_BIG_FIL_POST_REV_8_21_14_020_45_12</strain>
    </source>
</reference>
<evidence type="ECO:0000313" key="15">
    <source>
        <dbReference type="EMBL" id="PIW37032.1"/>
    </source>
</evidence>
<dbReference type="HAMAP" id="MF_01006">
    <property type="entry name" value="Undec_diphosphatase"/>
    <property type="match status" value="1"/>
</dbReference>
<dbReference type="NCBIfam" id="TIGR00753">
    <property type="entry name" value="undec_PP_bacA"/>
    <property type="match status" value="1"/>
</dbReference>
<dbReference type="Proteomes" id="UP000230292">
    <property type="component" value="Unassembled WGS sequence"/>
</dbReference>
<evidence type="ECO:0000256" key="4">
    <source>
        <dbReference type="ARBA" id="ARBA00021581"/>
    </source>
</evidence>
<dbReference type="GO" id="GO:0071555">
    <property type="term" value="P:cell wall organization"/>
    <property type="evidence" value="ECO:0007669"/>
    <property type="project" value="UniProtKB-KW"/>
</dbReference>
<dbReference type="InterPro" id="IPR003824">
    <property type="entry name" value="UppP"/>
</dbReference>
<feature type="transmembrane region" description="Helical" evidence="14">
    <location>
        <begin position="42"/>
        <end position="61"/>
    </location>
</feature>
<evidence type="ECO:0000256" key="12">
    <source>
        <dbReference type="ARBA" id="ARBA00032932"/>
    </source>
</evidence>
<feature type="transmembrane region" description="Helical" evidence="14">
    <location>
        <begin position="262"/>
        <end position="280"/>
    </location>
</feature>
<keyword evidence="14" id="KW-0573">Peptidoglycan synthesis</keyword>
<proteinExistence type="inferred from homology"/>
<comment type="subcellular location">
    <subcellularLocation>
        <location evidence="1 14">Cell membrane</location>
        <topology evidence="1 14">Multi-pass membrane protein</topology>
    </subcellularLocation>
</comment>
<dbReference type="GO" id="GO:0008360">
    <property type="term" value="P:regulation of cell shape"/>
    <property type="evidence" value="ECO:0007669"/>
    <property type="project" value="UniProtKB-KW"/>
</dbReference>
<dbReference type="EC" id="3.6.1.27" evidence="3 14"/>
<accession>A0A2M7H471</accession>
<keyword evidence="5 14" id="KW-1003">Cell membrane</keyword>
<dbReference type="Pfam" id="PF02673">
    <property type="entry name" value="BacA"/>
    <property type="match status" value="1"/>
</dbReference>
<dbReference type="GO" id="GO:0005886">
    <property type="term" value="C:plasma membrane"/>
    <property type="evidence" value="ECO:0007669"/>
    <property type="project" value="UniProtKB-SubCell"/>
</dbReference>
<evidence type="ECO:0000256" key="10">
    <source>
        <dbReference type="ARBA" id="ARBA00023251"/>
    </source>
</evidence>
<sequence>MTDIIPVLFGVVQGLTEFIPVSSSGHLVILHAIFSEEKFADAVAFDVALHVGTLASLLIYFRKDCYKYLAAWFTSWSYILKNGRRAGVSMNVDQRLAWYICLAIVPAGLVGFFFENIIDTWLRSPWIVVVMLVLVALLFLWIERRGNAAFVRKLDAVRMRDALFIGSMQVLALIPGTSRSGITIISGMMAGLTRATAARFSFLISIPLIAAAGLKKGLDLATMGLDPSEFPSFVSGVLASSIVGYIAISFLLKFLERRSLRIFAWYRIVLAIIVSIVFILI</sequence>
<comment type="miscellaneous">
    <text evidence="14">Bacitracin is thought to be involved in the inhibition of peptidoglycan synthesis by sequestering undecaprenyl diphosphate, thereby reducing the pool of lipid carrier available.</text>
</comment>
<comment type="similarity">
    <text evidence="2 14">Belongs to the UppP family.</text>
</comment>
<feature type="transmembrane region" description="Helical" evidence="14">
    <location>
        <begin position="234"/>
        <end position="255"/>
    </location>
</feature>
<organism evidence="15 16">
    <name type="scientific">Candidatus Kerfeldbacteria bacterium CG15_BIG_FIL_POST_REV_8_21_14_020_45_12</name>
    <dbReference type="NCBI Taxonomy" id="2014247"/>
    <lineage>
        <taxon>Bacteria</taxon>
        <taxon>Candidatus Kerfeldiibacteriota</taxon>
    </lineage>
</organism>
<evidence type="ECO:0000256" key="14">
    <source>
        <dbReference type="HAMAP-Rule" id="MF_01006"/>
    </source>
</evidence>
<evidence type="ECO:0000256" key="9">
    <source>
        <dbReference type="ARBA" id="ARBA00023136"/>
    </source>
</evidence>
<keyword evidence="14" id="KW-0133">Cell shape</keyword>
<dbReference type="GO" id="GO:0009252">
    <property type="term" value="P:peptidoglycan biosynthetic process"/>
    <property type="evidence" value="ECO:0007669"/>
    <property type="project" value="UniProtKB-KW"/>
</dbReference>
<evidence type="ECO:0000256" key="6">
    <source>
        <dbReference type="ARBA" id="ARBA00022692"/>
    </source>
</evidence>
<feature type="transmembrane region" description="Helical" evidence="14">
    <location>
        <begin position="96"/>
        <end position="114"/>
    </location>
</feature>
<evidence type="ECO:0000256" key="13">
    <source>
        <dbReference type="ARBA" id="ARBA00047594"/>
    </source>
</evidence>
<feature type="transmembrane region" description="Helical" evidence="14">
    <location>
        <begin position="162"/>
        <end position="185"/>
    </location>
</feature>
<dbReference type="PANTHER" id="PTHR30622:SF4">
    <property type="entry name" value="UNDECAPRENYL-DIPHOSPHATASE"/>
    <property type="match status" value="1"/>
</dbReference>
<evidence type="ECO:0000256" key="7">
    <source>
        <dbReference type="ARBA" id="ARBA00022801"/>
    </source>
</evidence>
<keyword evidence="7 14" id="KW-0378">Hydrolase</keyword>
<evidence type="ECO:0000256" key="1">
    <source>
        <dbReference type="ARBA" id="ARBA00004651"/>
    </source>
</evidence>
<gene>
    <name evidence="14 15" type="primary">uppP</name>
    <name evidence="15" type="ORF">COW24_02275</name>
</gene>
<keyword evidence="8 14" id="KW-1133">Transmembrane helix</keyword>
<dbReference type="GO" id="GO:0050380">
    <property type="term" value="F:undecaprenyl-diphosphatase activity"/>
    <property type="evidence" value="ECO:0007669"/>
    <property type="project" value="UniProtKB-UniRule"/>
</dbReference>
<name>A0A2M7H471_9BACT</name>
<keyword evidence="14" id="KW-0961">Cell wall biogenesis/degradation</keyword>
<evidence type="ECO:0000256" key="11">
    <source>
        <dbReference type="ARBA" id="ARBA00032707"/>
    </source>
</evidence>
<keyword evidence="9 14" id="KW-0472">Membrane</keyword>
<dbReference type="EMBL" id="PFGC01000029">
    <property type="protein sequence ID" value="PIW37032.1"/>
    <property type="molecule type" value="Genomic_DNA"/>
</dbReference>
<evidence type="ECO:0000256" key="3">
    <source>
        <dbReference type="ARBA" id="ARBA00012374"/>
    </source>
</evidence>
<keyword evidence="10 14" id="KW-0046">Antibiotic resistance</keyword>
<comment type="function">
    <text evidence="14">Catalyzes the dephosphorylation of undecaprenyl diphosphate (UPP). Confers resistance to bacitracin.</text>
</comment>
<dbReference type="GO" id="GO:0046677">
    <property type="term" value="P:response to antibiotic"/>
    <property type="evidence" value="ECO:0007669"/>
    <property type="project" value="UniProtKB-UniRule"/>
</dbReference>
<evidence type="ECO:0000256" key="5">
    <source>
        <dbReference type="ARBA" id="ARBA00022475"/>
    </source>
</evidence>
<evidence type="ECO:0000256" key="2">
    <source>
        <dbReference type="ARBA" id="ARBA00010621"/>
    </source>
</evidence>